<reference evidence="2 3" key="1">
    <citation type="submission" date="2019-11" db="EMBL/GenBank/DDBJ databases">
        <title>Comparative genomics of hydrocarbon-degrading Desulfosarcina strains.</title>
        <authorList>
            <person name="Watanabe M."/>
            <person name="Kojima H."/>
            <person name="Fukui M."/>
        </authorList>
    </citation>
    <scope>NUCLEOTIDE SEQUENCE [LARGE SCALE GENOMIC DNA]</scope>
    <source>
        <strain evidence="3">oXyS1</strain>
    </source>
</reference>
<dbReference type="NCBIfam" id="NF033547">
    <property type="entry name" value="transpos_IS1595"/>
    <property type="match status" value="1"/>
</dbReference>
<dbReference type="PANTHER" id="PTHR47163">
    <property type="entry name" value="DDE_TNP_IS1595 DOMAIN-CONTAINING PROTEIN"/>
    <property type="match status" value="1"/>
</dbReference>
<dbReference type="SMART" id="SM01126">
    <property type="entry name" value="DDE_Tnp_IS1595"/>
    <property type="match status" value="1"/>
</dbReference>
<sequence length="325" mass="37777">MNTFIIREDFPKSEIEFDKRFSDIEKCYDYLLQTIWPDGFSCKLCGHTKYWISAKHIYICTRCEHQHSLTAGTIMDSSKKPLTYWFKAMWWFTTRKSGLNAVDLQELLGLGSYGTAWSWLQKLRRCTIRKDREKLSGRVEVDEFYIGGKASGKRGRGAESKTTVIAAVERDDQKRVIGRIRLKVIPDCSSMSLTTFIESNIEPGSTIVTDAWRSYQSIDKERYTHVERNLTKTSDKDSVLYGVHLVATLVKRLIRSTHQCRFEPRYLQNYLDEYVFRFNRRKSANIGKKFMRIIQQAVVTAKSTLEDILLDGYFAEKKLSLGLYG</sequence>
<protein>
    <submittedName>
        <fullName evidence="2">IS1595 family transposase</fullName>
    </submittedName>
</protein>
<keyword evidence="3" id="KW-1185">Reference proteome</keyword>
<accession>A0A5K8A650</accession>
<proteinExistence type="predicted"/>
<name>A0A5K8A650_9BACT</name>
<gene>
    <name evidence="2" type="primary">tnpA</name>
    <name evidence="2" type="ORF">DSCOOX_12620</name>
</gene>
<dbReference type="AlphaFoldDB" id="A0A5K8A650"/>
<feature type="domain" description="ISXO2-like transposase" evidence="1">
    <location>
        <begin position="134"/>
        <end position="279"/>
    </location>
</feature>
<evidence type="ECO:0000313" key="3">
    <source>
        <dbReference type="Proteomes" id="UP000422108"/>
    </source>
</evidence>
<dbReference type="InterPro" id="IPR024442">
    <property type="entry name" value="Transposase_Zn_ribbon"/>
</dbReference>
<dbReference type="Proteomes" id="UP000422108">
    <property type="component" value="Chromosome"/>
</dbReference>
<dbReference type="InterPro" id="IPR024445">
    <property type="entry name" value="Tnp_ISXO2-like"/>
</dbReference>
<dbReference type="Pfam" id="PF12760">
    <property type="entry name" value="Zn_ribbon_IS1595"/>
    <property type="match status" value="1"/>
</dbReference>
<dbReference type="InterPro" id="IPR053164">
    <property type="entry name" value="IS1016-like_transposase"/>
</dbReference>
<dbReference type="PANTHER" id="PTHR47163:SF2">
    <property type="entry name" value="SI:DKEY-17M8.2"/>
    <property type="match status" value="1"/>
</dbReference>
<evidence type="ECO:0000313" key="2">
    <source>
        <dbReference type="EMBL" id="BBO88082.1"/>
    </source>
</evidence>
<dbReference type="Pfam" id="PF12762">
    <property type="entry name" value="DDE_Tnp_IS1595"/>
    <property type="match status" value="1"/>
</dbReference>
<organism evidence="2 3">
    <name type="scientific">Desulfosarcina ovata subsp. ovata</name>
    <dbReference type="NCBI Taxonomy" id="2752305"/>
    <lineage>
        <taxon>Bacteria</taxon>
        <taxon>Pseudomonadati</taxon>
        <taxon>Thermodesulfobacteriota</taxon>
        <taxon>Desulfobacteria</taxon>
        <taxon>Desulfobacterales</taxon>
        <taxon>Desulfosarcinaceae</taxon>
        <taxon>Desulfosarcina</taxon>
    </lineage>
</organism>
<dbReference type="RefSeq" id="WP_155309450.1">
    <property type="nucleotide sequence ID" value="NZ_AP021879.1"/>
</dbReference>
<dbReference type="EMBL" id="AP021879">
    <property type="protein sequence ID" value="BBO88082.1"/>
    <property type="molecule type" value="Genomic_DNA"/>
</dbReference>
<evidence type="ECO:0000259" key="1">
    <source>
        <dbReference type="SMART" id="SM01126"/>
    </source>
</evidence>